<feature type="transmembrane region" description="Helical" evidence="5">
    <location>
        <begin position="380"/>
        <end position="400"/>
    </location>
</feature>
<dbReference type="RefSeq" id="WP_207566511.1">
    <property type="nucleotide sequence ID" value="NZ_CP071446.1"/>
</dbReference>
<dbReference type="InterPro" id="IPR053160">
    <property type="entry name" value="MFS_DHA3_Transporter"/>
</dbReference>
<keyword evidence="8" id="KW-1185">Reference proteome</keyword>
<accession>A0ABX7S5H2</accession>
<feature type="transmembrane region" description="Helical" evidence="5">
    <location>
        <begin position="232"/>
        <end position="250"/>
    </location>
</feature>
<feature type="transmembrane region" description="Helical" evidence="5">
    <location>
        <begin position="79"/>
        <end position="104"/>
    </location>
</feature>
<proteinExistence type="predicted"/>
<dbReference type="PANTHER" id="PTHR23530">
    <property type="entry name" value="TRANSPORT PROTEIN-RELATED"/>
    <property type="match status" value="1"/>
</dbReference>
<dbReference type="InterPro" id="IPR020846">
    <property type="entry name" value="MFS_dom"/>
</dbReference>
<comment type="subcellular location">
    <subcellularLocation>
        <location evidence="1">Membrane</location>
        <topology evidence="1">Multi-pass membrane protein</topology>
    </subcellularLocation>
</comment>
<dbReference type="Gene3D" id="1.20.1250.20">
    <property type="entry name" value="MFS general substrate transporter like domains"/>
    <property type="match status" value="1"/>
</dbReference>
<dbReference type="EMBL" id="CP071446">
    <property type="protein sequence ID" value="QTA37789.1"/>
    <property type="molecule type" value="Genomic_DNA"/>
</dbReference>
<dbReference type="InterPro" id="IPR036259">
    <property type="entry name" value="MFS_trans_sf"/>
</dbReference>
<reference evidence="7 8" key="1">
    <citation type="submission" date="2021-03" db="EMBL/GenBank/DDBJ databases">
        <title>Thermosipho ferrireducens sp.nov., an anaerobic thermophilic iron-reducing bacterium isolated from a deep-sea hydrothermal sulfide deposits.</title>
        <authorList>
            <person name="Zeng X."/>
            <person name="Chen Y."/>
            <person name="Shao Z."/>
        </authorList>
    </citation>
    <scope>NUCLEOTIDE SEQUENCE [LARGE SCALE GENOMIC DNA]</scope>
    <source>
        <strain evidence="7 8">JL129W03</strain>
    </source>
</reference>
<dbReference type="Proteomes" id="UP000671862">
    <property type="component" value="Chromosome"/>
</dbReference>
<feature type="domain" description="Major facilitator superfamily (MFS) profile" evidence="6">
    <location>
        <begin position="1"/>
        <end position="406"/>
    </location>
</feature>
<feature type="transmembrane region" description="Helical" evidence="5">
    <location>
        <begin position="164"/>
        <end position="182"/>
    </location>
</feature>
<keyword evidence="2 5" id="KW-0812">Transmembrane</keyword>
<dbReference type="SUPFAM" id="SSF103473">
    <property type="entry name" value="MFS general substrate transporter"/>
    <property type="match status" value="1"/>
</dbReference>
<organism evidence="7 8">
    <name type="scientific">Thermosipho ferrireducens</name>
    <dbReference type="NCBI Taxonomy" id="2571116"/>
    <lineage>
        <taxon>Bacteria</taxon>
        <taxon>Thermotogati</taxon>
        <taxon>Thermotogota</taxon>
        <taxon>Thermotogae</taxon>
        <taxon>Thermotogales</taxon>
        <taxon>Fervidobacteriaceae</taxon>
        <taxon>Thermosipho</taxon>
    </lineage>
</organism>
<keyword evidence="4 5" id="KW-0472">Membrane</keyword>
<dbReference type="PANTHER" id="PTHR23530:SF1">
    <property type="entry name" value="PERMEASE, MAJOR FACILITATOR SUPERFAMILY-RELATED"/>
    <property type="match status" value="1"/>
</dbReference>
<sequence length="406" mass="45943">MFEKDIQFRKFQMYGFLKNLRFFEPFLILFFLESGLTYFQIGILFSVKSITTNLLEVPTGIIADVYGRRKSMLFSMGSYIIAFLIFYFFPVFHLYIFAMILYAFGEAFRTGTHKAMILDYLKIKNMENLKVQYYGATRAASQFGSALNSLIAATIVFYSGNYRVIFFAAIVPYIFNFINLATYPAQLDGTLSKKTKKATLKDFINAVVNIRVLRILLNTSSYSAVFKSLKDYLQPILEAFALSLPVFLFWEDKKRSAVVIGIVYFILYFLTSIASKNSWRVNQRLKHPSKALNTTLIAGALIITAAGFAYKINLSILSIIFFILLHVLENIRRPISVAYVSDNVESTAMASVLSVESQFTTFLTAIFSLIAGYLADKFGLPSAIMIVGLILLSLSMILRIKPSTSK</sequence>
<evidence type="ECO:0000256" key="3">
    <source>
        <dbReference type="ARBA" id="ARBA00022989"/>
    </source>
</evidence>
<evidence type="ECO:0000259" key="6">
    <source>
        <dbReference type="PROSITE" id="PS50850"/>
    </source>
</evidence>
<dbReference type="PROSITE" id="PS50850">
    <property type="entry name" value="MFS"/>
    <property type="match status" value="1"/>
</dbReference>
<evidence type="ECO:0000256" key="2">
    <source>
        <dbReference type="ARBA" id="ARBA00022692"/>
    </source>
</evidence>
<feature type="transmembrane region" description="Helical" evidence="5">
    <location>
        <begin position="349"/>
        <end position="374"/>
    </location>
</feature>
<protein>
    <submittedName>
        <fullName evidence="7">MFS transporter</fullName>
    </submittedName>
</protein>
<evidence type="ECO:0000256" key="4">
    <source>
        <dbReference type="ARBA" id="ARBA00023136"/>
    </source>
</evidence>
<dbReference type="PROSITE" id="PS00216">
    <property type="entry name" value="SUGAR_TRANSPORT_1"/>
    <property type="match status" value="1"/>
</dbReference>
<feature type="transmembrane region" description="Helical" evidence="5">
    <location>
        <begin position="257"/>
        <end position="275"/>
    </location>
</feature>
<feature type="transmembrane region" description="Helical" evidence="5">
    <location>
        <begin position="21"/>
        <end position="45"/>
    </location>
</feature>
<keyword evidence="3 5" id="KW-1133">Transmembrane helix</keyword>
<evidence type="ECO:0000256" key="1">
    <source>
        <dbReference type="ARBA" id="ARBA00004141"/>
    </source>
</evidence>
<evidence type="ECO:0000313" key="8">
    <source>
        <dbReference type="Proteomes" id="UP000671862"/>
    </source>
</evidence>
<gene>
    <name evidence="7" type="ORF">JYK00_08695</name>
</gene>
<feature type="transmembrane region" description="Helical" evidence="5">
    <location>
        <begin position="295"/>
        <end position="328"/>
    </location>
</feature>
<evidence type="ECO:0000313" key="7">
    <source>
        <dbReference type="EMBL" id="QTA37789.1"/>
    </source>
</evidence>
<evidence type="ECO:0000256" key="5">
    <source>
        <dbReference type="SAM" id="Phobius"/>
    </source>
</evidence>
<dbReference type="Pfam" id="PF07690">
    <property type="entry name" value="MFS_1"/>
    <property type="match status" value="1"/>
</dbReference>
<name>A0ABX7S5H2_9BACT</name>
<dbReference type="InterPro" id="IPR011701">
    <property type="entry name" value="MFS"/>
</dbReference>
<dbReference type="InterPro" id="IPR005829">
    <property type="entry name" value="Sugar_transporter_CS"/>
</dbReference>